<keyword evidence="9 18" id="KW-0418">Kinase</keyword>
<proteinExistence type="predicted"/>
<evidence type="ECO:0000256" key="15">
    <source>
        <dbReference type="SAM" id="Phobius"/>
    </source>
</evidence>
<dbReference type="GO" id="GO:0000155">
    <property type="term" value="F:phosphorelay sensor kinase activity"/>
    <property type="evidence" value="ECO:0007669"/>
    <property type="project" value="InterPro"/>
</dbReference>
<keyword evidence="14" id="KW-0175">Coiled coil</keyword>
<feature type="transmembrane region" description="Helical" evidence="15">
    <location>
        <begin position="172"/>
        <end position="191"/>
    </location>
</feature>
<evidence type="ECO:0000256" key="5">
    <source>
        <dbReference type="ARBA" id="ARBA00022553"/>
    </source>
</evidence>
<dbReference type="SMART" id="SM00304">
    <property type="entry name" value="HAMP"/>
    <property type="match status" value="1"/>
</dbReference>
<reference evidence="18 19" key="1">
    <citation type="submission" date="2016-10" db="EMBL/GenBank/DDBJ databases">
        <authorList>
            <person name="de Groot N.N."/>
        </authorList>
    </citation>
    <scope>NUCLEOTIDE SEQUENCE [LARGE SCALE GENOMIC DNA]</scope>
    <source>
        <strain evidence="18 19">DSM 797</strain>
    </source>
</reference>
<evidence type="ECO:0000256" key="11">
    <source>
        <dbReference type="ARBA" id="ARBA00022989"/>
    </source>
</evidence>
<dbReference type="Proteomes" id="UP000199068">
    <property type="component" value="Unassembled WGS sequence"/>
</dbReference>
<dbReference type="InterPro" id="IPR003661">
    <property type="entry name" value="HisK_dim/P_dom"/>
</dbReference>
<dbReference type="InterPro" id="IPR003594">
    <property type="entry name" value="HATPase_dom"/>
</dbReference>
<keyword evidence="5" id="KW-0597">Phosphoprotein</keyword>
<dbReference type="Pfam" id="PF00512">
    <property type="entry name" value="HisKA"/>
    <property type="match status" value="1"/>
</dbReference>
<feature type="domain" description="Histidine kinase" evidence="16">
    <location>
        <begin position="260"/>
        <end position="476"/>
    </location>
</feature>
<dbReference type="InterPro" id="IPR005467">
    <property type="entry name" value="His_kinase_dom"/>
</dbReference>
<dbReference type="SUPFAM" id="SSF47384">
    <property type="entry name" value="Homodimeric domain of signal transducing histidine kinase"/>
    <property type="match status" value="1"/>
</dbReference>
<evidence type="ECO:0000256" key="9">
    <source>
        <dbReference type="ARBA" id="ARBA00022777"/>
    </source>
</evidence>
<dbReference type="Pfam" id="PF02518">
    <property type="entry name" value="HATPase_c"/>
    <property type="match status" value="1"/>
</dbReference>
<sequence length="481" mass="55257">MKVGDTVKIWKKIFLYSIILFIILFNGAGVVIIENIYNRNLENTIVSYINEYKSIRNSIYLNADLLSRHSPDILLSVIKNYIYGDISGVKNIEIFDKKNNIILNAKNLGITSYREEVQKASIKECKFIIREIEGKRLLFIGSTFKVDSETYKLIITKDINFISEERSKNYELFILLSLVVTVLLAIGMYIISKNITNPIIDLINVSNSITKGDYSKRAKEYNNDEIGILSKNFNRMMKEIEDKIKELNIINEQKQRFIDNLTHEMKTPITSIIGYSDLLLKGNISEEIRLKSLDYINSQGRRLENLSTSLIKLIMIRNKQVENQKELSFIKDITIDAIKSIEYKLKNKSMNIVVDVENSKVYGDKQLTILLITNILDNSIKASEYKSKIIIRGEAFNSSRYKLKIVDEGFGISKEDLDKVIEPFYMVDKSRAKVSKNLGLGLAICQEICISNNIEFYIESELSKGTTVTLILNMENTKDEN</sequence>
<evidence type="ECO:0000256" key="12">
    <source>
        <dbReference type="ARBA" id="ARBA00023012"/>
    </source>
</evidence>
<dbReference type="EC" id="2.7.13.3" evidence="3"/>
<dbReference type="PANTHER" id="PTHR45528">
    <property type="entry name" value="SENSOR HISTIDINE KINASE CPXA"/>
    <property type="match status" value="1"/>
</dbReference>
<dbReference type="CDD" id="cd00082">
    <property type="entry name" value="HisKA"/>
    <property type="match status" value="1"/>
</dbReference>
<dbReference type="SMART" id="SM00387">
    <property type="entry name" value="HATPase_c"/>
    <property type="match status" value="1"/>
</dbReference>
<name>A0A1G9J864_9FIRM</name>
<organism evidence="18 19">
    <name type="scientific">Romboutsia lituseburensis DSM 797</name>
    <dbReference type="NCBI Taxonomy" id="1121325"/>
    <lineage>
        <taxon>Bacteria</taxon>
        <taxon>Bacillati</taxon>
        <taxon>Bacillota</taxon>
        <taxon>Clostridia</taxon>
        <taxon>Peptostreptococcales</taxon>
        <taxon>Peptostreptococcaceae</taxon>
        <taxon>Romboutsia</taxon>
    </lineage>
</organism>
<evidence type="ECO:0000259" key="17">
    <source>
        <dbReference type="PROSITE" id="PS50885"/>
    </source>
</evidence>
<keyword evidence="11 15" id="KW-1133">Transmembrane helix</keyword>
<dbReference type="STRING" id="1121325.SAMN04515677_101548"/>
<dbReference type="GO" id="GO:0005886">
    <property type="term" value="C:plasma membrane"/>
    <property type="evidence" value="ECO:0007669"/>
    <property type="project" value="UniProtKB-SubCell"/>
</dbReference>
<evidence type="ECO:0000313" key="18">
    <source>
        <dbReference type="EMBL" id="SDL33720.1"/>
    </source>
</evidence>
<evidence type="ECO:0000256" key="13">
    <source>
        <dbReference type="ARBA" id="ARBA00023136"/>
    </source>
</evidence>
<dbReference type="PRINTS" id="PR00344">
    <property type="entry name" value="BCTRLSENSOR"/>
</dbReference>
<keyword evidence="12" id="KW-0902">Two-component regulatory system</keyword>
<dbReference type="Pfam" id="PF00672">
    <property type="entry name" value="HAMP"/>
    <property type="match status" value="1"/>
</dbReference>
<keyword evidence="8" id="KW-0547">Nucleotide-binding</keyword>
<evidence type="ECO:0000256" key="2">
    <source>
        <dbReference type="ARBA" id="ARBA00004651"/>
    </source>
</evidence>
<dbReference type="Gene3D" id="6.10.340.10">
    <property type="match status" value="1"/>
</dbReference>
<dbReference type="CDD" id="cd00075">
    <property type="entry name" value="HATPase"/>
    <property type="match status" value="1"/>
</dbReference>
<dbReference type="SUPFAM" id="SSF55874">
    <property type="entry name" value="ATPase domain of HSP90 chaperone/DNA topoisomerase II/histidine kinase"/>
    <property type="match status" value="1"/>
</dbReference>
<evidence type="ECO:0000256" key="1">
    <source>
        <dbReference type="ARBA" id="ARBA00000085"/>
    </source>
</evidence>
<dbReference type="InterPro" id="IPR004358">
    <property type="entry name" value="Sig_transdc_His_kin-like_C"/>
</dbReference>
<comment type="subcellular location">
    <subcellularLocation>
        <location evidence="2">Cell membrane</location>
        <topology evidence="2">Multi-pass membrane protein</topology>
    </subcellularLocation>
</comment>
<dbReference type="PROSITE" id="PS50109">
    <property type="entry name" value="HIS_KIN"/>
    <property type="match status" value="1"/>
</dbReference>
<keyword evidence="6" id="KW-0808">Transferase</keyword>
<evidence type="ECO:0000256" key="7">
    <source>
        <dbReference type="ARBA" id="ARBA00022692"/>
    </source>
</evidence>
<accession>A0A1G9J864</accession>
<dbReference type="SMART" id="SM00388">
    <property type="entry name" value="HisKA"/>
    <property type="match status" value="1"/>
</dbReference>
<dbReference type="PANTHER" id="PTHR45528:SF1">
    <property type="entry name" value="SENSOR HISTIDINE KINASE CPXA"/>
    <property type="match status" value="1"/>
</dbReference>
<evidence type="ECO:0000256" key="10">
    <source>
        <dbReference type="ARBA" id="ARBA00022840"/>
    </source>
</evidence>
<keyword evidence="19" id="KW-1185">Reference proteome</keyword>
<dbReference type="SUPFAM" id="SSF158472">
    <property type="entry name" value="HAMP domain-like"/>
    <property type="match status" value="1"/>
</dbReference>
<dbReference type="Gene3D" id="3.30.565.10">
    <property type="entry name" value="Histidine kinase-like ATPase, C-terminal domain"/>
    <property type="match status" value="1"/>
</dbReference>
<dbReference type="PROSITE" id="PS50885">
    <property type="entry name" value="HAMP"/>
    <property type="match status" value="1"/>
</dbReference>
<dbReference type="InterPro" id="IPR003660">
    <property type="entry name" value="HAMP_dom"/>
</dbReference>
<keyword evidence="10" id="KW-0067">ATP-binding</keyword>
<dbReference type="GO" id="GO:0005524">
    <property type="term" value="F:ATP binding"/>
    <property type="evidence" value="ECO:0007669"/>
    <property type="project" value="UniProtKB-KW"/>
</dbReference>
<evidence type="ECO:0000256" key="14">
    <source>
        <dbReference type="SAM" id="Coils"/>
    </source>
</evidence>
<dbReference type="InterPro" id="IPR036097">
    <property type="entry name" value="HisK_dim/P_sf"/>
</dbReference>
<dbReference type="InterPro" id="IPR036890">
    <property type="entry name" value="HATPase_C_sf"/>
</dbReference>
<keyword evidence="4" id="KW-1003">Cell membrane</keyword>
<evidence type="ECO:0000313" key="19">
    <source>
        <dbReference type="Proteomes" id="UP000199068"/>
    </source>
</evidence>
<evidence type="ECO:0000256" key="6">
    <source>
        <dbReference type="ARBA" id="ARBA00022679"/>
    </source>
</evidence>
<dbReference type="CDD" id="cd06225">
    <property type="entry name" value="HAMP"/>
    <property type="match status" value="1"/>
</dbReference>
<evidence type="ECO:0000256" key="3">
    <source>
        <dbReference type="ARBA" id="ARBA00012438"/>
    </source>
</evidence>
<keyword evidence="7 15" id="KW-0812">Transmembrane</keyword>
<feature type="domain" description="HAMP" evidence="17">
    <location>
        <begin position="193"/>
        <end position="245"/>
    </location>
</feature>
<keyword evidence="13 15" id="KW-0472">Membrane</keyword>
<evidence type="ECO:0000256" key="8">
    <source>
        <dbReference type="ARBA" id="ARBA00022741"/>
    </source>
</evidence>
<dbReference type="Gene3D" id="1.10.287.130">
    <property type="match status" value="1"/>
</dbReference>
<dbReference type="AlphaFoldDB" id="A0A1G9J864"/>
<comment type="catalytic activity">
    <reaction evidence="1">
        <text>ATP + protein L-histidine = ADP + protein N-phospho-L-histidine.</text>
        <dbReference type="EC" id="2.7.13.3"/>
    </reaction>
</comment>
<protein>
    <recommendedName>
        <fullName evidence="3">histidine kinase</fullName>
        <ecNumber evidence="3">2.7.13.3</ecNumber>
    </recommendedName>
</protein>
<feature type="transmembrane region" description="Helical" evidence="15">
    <location>
        <begin position="13"/>
        <end position="33"/>
    </location>
</feature>
<feature type="coiled-coil region" evidence="14">
    <location>
        <begin position="230"/>
        <end position="257"/>
    </location>
</feature>
<dbReference type="EMBL" id="FNGW01000001">
    <property type="protein sequence ID" value="SDL33720.1"/>
    <property type="molecule type" value="Genomic_DNA"/>
</dbReference>
<evidence type="ECO:0000256" key="4">
    <source>
        <dbReference type="ARBA" id="ARBA00022475"/>
    </source>
</evidence>
<gene>
    <name evidence="18" type="ORF">SAMN04515677_101548</name>
</gene>
<dbReference type="InterPro" id="IPR050398">
    <property type="entry name" value="HssS/ArlS-like"/>
</dbReference>
<evidence type="ECO:0000259" key="16">
    <source>
        <dbReference type="PROSITE" id="PS50109"/>
    </source>
</evidence>